<evidence type="ECO:0000259" key="3">
    <source>
        <dbReference type="PROSITE" id="PS50887"/>
    </source>
</evidence>
<feature type="transmembrane region" description="Helical" evidence="2">
    <location>
        <begin position="44"/>
        <end position="61"/>
    </location>
</feature>
<feature type="transmembrane region" description="Helical" evidence="2">
    <location>
        <begin position="73"/>
        <end position="95"/>
    </location>
</feature>
<dbReference type="SUPFAM" id="SSF55073">
    <property type="entry name" value="Nucleotide cyclase"/>
    <property type="match status" value="1"/>
</dbReference>
<dbReference type="NCBIfam" id="TIGR00254">
    <property type="entry name" value="GGDEF"/>
    <property type="match status" value="1"/>
</dbReference>
<evidence type="ECO:0000256" key="1">
    <source>
        <dbReference type="SAM" id="MobiDB-lite"/>
    </source>
</evidence>
<feature type="transmembrane region" description="Helical" evidence="2">
    <location>
        <begin position="12"/>
        <end position="32"/>
    </location>
</feature>
<feature type="region of interest" description="Disordered" evidence="1">
    <location>
        <begin position="441"/>
        <end position="478"/>
    </location>
</feature>
<dbReference type="InterPro" id="IPR050469">
    <property type="entry name" value="Diguanylate_Cyclase"/>
</dbReference>
<organism evidence="4 5">
    <name type="scientific">Frankia casuarinae (strain DSM 45818 / CECT 9043 / HFP020203 / CcI3)</name>
    <dbReference type="NCBI Taxonomy" id="106370"/>
    <lineage>
        <taxon>Bacteria</taxon>
        <taxon>Bacillati</taxon>
        <taxon>Actinomycetota</taxon>
        <taxon>Actinomycetes</taxon>
        <taxon>Frankiales</taxon>
        <taxon>Frankiaceae</taxon>
        <taxon>Frankia</taxon>
    </lineage>
</organism>
<proteinExistence type="predicted"/>
<protein>
    <submittedName>
        <fullName evidence="4">Diguanylate cyclase (GGDEF domain)</fullName>
    </submittedName>
</protein>
<keyword evidence="5" id="KW-1185">Reference proteome</keyword>
<dbReference type="GO" id="GO:1902201">
    <property type="term" value="P:negative regulation of bacterial-type flagellum-dependent cell motility"/>
    <property type="evidence" value="ECO:0007669"/>
    <property type="project" value="TreeGrafter"/>
</dbReference>
<sequence>MPAPSWRRAWRSHVWLVYLCLGLIAILVYGQFPTTGGPRAVRLVIYLCLSASAAGAVFLGLRRQELADRRPWLLIGISQVMYAIGDGAFYIFHYVLDITEYPALPDVLYLGHYPLFVVGLVLLTRRRTQERDIAGLLDGSMFLLAAVLLSWLYLIAPQVRADHDLFVGVTSVAYPAMDLALLGVAIRLVLGHGSRPPAFFLLAGNLLANLTADTIYVVQQTNGTFEVGNYLDAIWLTGNLALGAAGLHPTMVDLTRPASPRAQARSGRRLVALSSAGLVAPTVLAVQVIRGDLRDLLVAVAVSAIMMILIIVRMAGLEADQRRLAITDGLTGLRTRRYLETEMRLAAGRVRRTGSGMGLILVDVDHFKSVNDRFGHPAGDQVLTEVARRLLVVTRPGDVVARYGGEEFALLTLNVRGDALADIAERLRRGVGREPVRIVLPAPRVPDPPARTGESGAAGSAEPTRARGQARSGAGVRGDTGEESLLIAVTVSVGAAALPDHADDTFALVAAADRALYAAKAAGRDRVAVGSARPGHDVGGHDVGGHDVGGHDVGGHDVGGHDVGGHDVGERVGSSRQPPAPDAVSAVVSRRTRW</sequence>
<dbReference type="EMBL" id="CP000249">
    <property type="protein sequence ID" value="ABD13413.1"/>
    <property type="molecule type" value="Genomic_DNA"/>
</dbReference>
<evidence type="ECO:0000256" key="2">
    <source>
        <dbReference type="SAM" id="Phobius"/>
    </source>
</evidence>
<dbReference type="SMART" id="SM00267">
    <property type="entry name" value="GGDEF"/>
    <property type="match status" value="1"/>
</dbReference>
<dbReference type="PANTHER" id="PTHR45138">
    <property type="entry name" value="REGULATORY COMPONENTS OF SENSORY TRANSDUCTION SYSTEM"/>
    <property type="match status" value="1"/>
</dbReference>
<dbReference type="Gene3D" id="3.30.70.270">
    <property type="match status" value="1"/>
</dbReference>
<evidence type="ECO:0000313" key="5">
    <source>
        <dbReference type="Proteomes" id="UP000001937"/>
    </source>
</evidence>
<dbReference type="InterPro" id="IPR000160">
    <property type="entry name" value="GGDEF_dom"/>
</dbReference>
<feature type="transmembrane region" description="Helical" evidence="2">
    <location>
        <begin position="136"/>
        <end position="154"/>
    </location>
</feature>
<feature type="region of interest" description="Disordered" evidence="1">
    <location>
        <begin position="530"/>
        <end position="594"/>
    </location>
</feature>
<dbReference type="GO" id="GO:0052621">
    <property type="term" value="F:diguanylate cyclase activity"/>
    <property type="evidence" value="ECO:0007669"/>
    <property type="project" value="TreeGrafter"/>
</dbReference>
<accession>Q2J5M9</accession>
<dbReference type="OrthoDB" id="23692at2"/>
<evidence type="ECO:0000313" key="4">
    <source>
        <dbReference type="EMBL" id="ABD13413.1"/>
    </source>
</evidence>
<keyword evidence="2" id="KW-0812">Transmembrane</keyword>
<feature type="compositionally biased region" description="Basic and acidic residues" evidence="1">
    <location>
        <begin position="534"/>
        <end position="570"/>
    </location>
</feature>
<dbReference type="AlphaFoldDB" id="Q2J5M9"/>
<dbReference type="STRING" id="106370.Francci3_4063"/>
<dbReference type="Proteomes" id="UP000001937">
    <property type="component" value="Chromosome"/>
</dbReference>
<dbReference type="RefSeq" id="WP_011438433.1">
    <property type="nucleotide sequence ID" value="NC_007777.1"/>
</dbReference>
<dbReference type="InterPro" id="IPR043128">
    <property type="entry name" value="Rev_trsase/Diguanyl_cyclase"/>
</dbReference>
<dbReference type="InterPro" id="IPR029787">
    <property type="entry name" value="Nucleotide_cyclase"/>
</dbReference>
<dbReference type="GO" id="GO:0005886">
    <property type="term" value="C:plasma membrane"/>
    <property type="evidence" value="ECO:0007669"/>
    <property type="project" value="TreeGrafter"/>
</dbReference>
<dbReference type="KEGG" id="fra:Francci3_4063"/>
<dbReference type="PANTHER" id="PTHR45138:SF9">
    <property type="entry name" value="DIGUANYLATE CYCLASE DGCM-RELATED"/>
    <property type="match status" value="1"/>
</dbReference>
<gene>
    <name evidence="4" type="ordered locus">Francci3_4063</name>
</gene>
<keyword evidence="2" id="KW-0472">Membrane</keyword>
<feature type="transmembrane region" description="Helical" evidence="2">
    <location>
        <begin position="198"/>
        <end position="218"/>
    </location>
</feature>
<dbReference type="Pfam" id="PF00990">
    <property type="entry name" value="GGDEF"/>
    <property type="match status" value="1"/>
</dbReference>
<name>Q2J5M9_FRACC</name>
<feature type="transmembrane region" description="Helical" evidence="2">
    <location>
        <begin position="230"/>
        <end position="249"/>
    </location>
</feature>
<feature type="domain" description="GGDEF" evidence="3">
    <location>
        <begin position="355"/>
        <end position="532"/>
    </location>
</feature>
<dbReference type="HOGENOM" id="CLU_000445_11_30_11"/>
<dbReference type="CDD" id="cd01949">
    <property type="entry name" value="GGDEF"/>
    <property type="match status" value="1"/>
</dbReference>
<dbReference type="PROSITE" id="PS50887">
    <property type="entry name" value="GGDEF"/>
    <property type="match status" value="1"/>
</dbReference>
<feature type="transmembrane region" description="Helical" evidence="2">
    <location>
        <begin position="107"/>
        <end position="124"/>
    </location>
</feature>
<keyword evidence="2" id="KW-1133">Transmembrane helix</keyword>
<dbReference type="GO" id="GO:0043709">
    <property type="term" value="P:cell adhesion involved in single-species biofilm formation"/>
    <property type="evidence" value="ECO:0007669"/>
    <property type="project" value="TreeGrafter"/>
</dbReference>
<dbReference type="eggNOG" id="COG3706">
    <property type="taxonomic scope" value="Bacteria"/>
</dbReference>
<feature type="transmembrane region" description="Helical" evidence="2">
    <location>
        <begin position="166"/>
        <end position="186"/>
    </location>
</feature>
<reference evidence="4 5" key="1">
    <citation type="journal article" date="2007" name="Genome Res.">
        <title>Genome characteristics of facultatively symbiotic Frankia sp. strains reflect host range and host plant biogeography.</title>
        <authorList>
            <person name="Normand P."/>
            <person name="Lapierre P."/>
            <person name="Tisa L.S."/>
            <person name="Gogarten J.P."/>
            <person name="Alloisio N."/>
            <person name="Bagnarol E."/>
            <person name="Bassi C.A."/>
            <person name="Berry A.M."/>
            <person name="Bickhart D.M."/>
            <person name="Choisne N."/>
            <person name="Couloux A."/>
            <person name="Cournoyer B."/>
            <person name="Cruveiller S."/>
            <person name="Daubin V."/>
            <person name="Demange N."/>
            <person name="Francino M.P."/>
            <person name="Goltsman E."/>
            <person name="Huang Y."/>
            <person name="Kopp O.R."/>
            <person name="Labarre L."/>
            <person name="Lapidus A."/>
            <person name="Lavire C."/>
            <person name="Marechal J."/>
            <person name="Martinez M."/>
            <person name="Mastronunzio J.E."/>
            <person name="Mullin B.C."/>
            <person name="Niemann J."/>
            <person name="Pujic P."/>
            <person name="Rawnsley T."/>
            <person name="Rouy Z."/>
            <person name="Schenowitz C."/>
            <person name="Sellstedt A."/>
            <person name="Tavares F."/>
            <person name="Tomkins J.P."/>
            <person name="Vallenet D."/>
            <person name="Valverde C."/>
            <person name="Wall L.G."/>
            <person name="Wang Y."/>
            <person name="Medigue C."/>
            <person name="Benson D.R."/>
        </authorList>
    </citation>
    <scope>NUCLEOTIDE SEQUENCE [LARGE SCALE GENOMIC DNA]</scope>
    <source>
        <strain evidence="5">DSM 45818 / CECT 9043 / CcI3</strain>
    </source>
</reference>
<feature type="transmembrane region" description="Helical" evidence="2">
    <location>
        <begin position="296"/>
        <end position="316"/>
    </location>
</feature>
<feature type="transmembrane region" description="Helical" evidence="2">
    <location>
        <begin position="270"/>
        <end position="290"/>
    </location>
</feature>